<reference evidence="2 3" key="1">
    <citation type="submission" date="2017-01" db="EMBL/GenBank/DDBJ databases">
        <authorList>
            <person name="Mah S.A."/>
            <person name="Swanson W.J."/>
            <person name="Moy G.W."/>
            <person name="Vacquier V.D."/>
        </authorList>
    </citation>
    <scope>NUCLEOTIDE SEQUENCE [LARGE SCALE GENOMIC DNA]</scope>
    <source>
        <strain evidence="2 3">DSM 29590</strain>
    </source>
</reference>
<feature type="transmembrane region" description="Helical" evidence="1">
    <location>
        <begin position="120"/>
        <end position="145"/>
    </location>
</feature>
<protein>
    <submittedName>
        <fullName evidence="2">Uncharacterized protein</fullName>
    </submittedName>
</protein>
<feature type="transmembrane region" description="Helical" evidence="1">
    <location>
        <begin position="30"/>
        <end position="47"/>
    </location>
</feature>
<evidence type="ECO:0000313" key="2">
    <source>
        <dbReference type="EMBL" id="SIR98016.1"/>
    </source>
</evidence>
<dbReference type="AlphaFoldDB" id="A0A1N7FCR6"/>
<name>A0A1N7FCR6_9RHOB</name>
<keyword evidence="3" id="KW-1185">Reference proteome</keyword>
<proteinExistence type="predicted"/>
<feature type="transmembrane region" description="Helical" evidence="1">
    <location>
        <begin position="7"/>
        <end position="24"/>
    </location>
</feature>
<feature type="transmembrane region" description="Helical" evidence="1">
    <location>
        <begin position="54"/>
        <end position="75"/>
    </location>
</feature>
<sequence>MTGVLTILWLASLLGWLIWLVLGIGMPAHLAVPLGLGLGVLITVVLRDTLPLRGMVALLGPVGAVLPLLILRQMASDLGAPVQPFGTLPLVIFLAVYIAFLAAAMGALPVDLYRFGYAPLPVAVIALALCAYGLGQGMIFVPLLAVTGQAMWALGWGSSNYFDHILHPAMVPAVGIVLVLRLL</sequence>
<evidence type="ECO:0000256" key="1">
    <source>
        <dbReference type="SAM" id="Phobius"/>
    </source>
</evidence>
<feature type="transmembrane region" description="Helical" evidence="1">
    <location>
        <begin position="87"/>
        <end position="108"/>
    </location>
</feature>
<evidence type="ECO:0000313" key="3">
    <source>
        <dbReference type="Proteomes" id="UP000186019"/>
    </source>
</evidence>
<dbReference type="Proteomes" id="UP000186019">
    <property type="component" value="Unassembled WGS sequence"/>
</dbReference>
<keyword evidence="1" id="KW-0812">Transmembrane</keyword>
<accession>A0A1N7FCR6</accession>
<gene>
    <name evidence="2" type="ORF">SAMN05421666_0923</name>
</gene>
<organism evidence="2 3">
    <name type="scientific">Roseovarius nanhaiticus</name>
    <dbReference type="NCBI Taxonomy" id="573024"/>
    <lineage>
        <taxon>Bacteria</taxon>
        <taxon>Pseudomonadati</taxon>
        <taxon>Pseudomonadota</taxon>
        <taxon>Alphaproteobacteria</taxon>
        <taxon>Rhodobacterales</taxon>
        <taxon>Roseobacteraceae</taxon>
        <taxon>Roseovarius</taxon>
    </lineage>
</organism>
<feature type="transmembrane region" description="Helical" evidence="1">
    <location>
        <begin position="165"/>
        <end position="182"/>
    </location>
</feature>
<dbReference type="RefSeq" id="WP_139194224.1">
    <property type="nucleotide sequence ID" value="NZ_FOAC01000001.1"/>
</dbReference>
<dbReference type="STRING" id="573024.SAMN05216208_1213"/>
<dbReference type="EMBL" id="FTNV01000001">
    <property type="protein sequence ID" value="SIR98016.1"/>
    <property type="molecule type" value="Genomic_DNA"/>
</dbReference>
<keyword evidence="1" id="KW-1133">Transmembrane helix</keyword>
<keyword evidence="1" id="KW-0472">Membrane</keyword>
<dbReference type="OrthoDB" id="7744846at2"/>